<dbReference type="CDD" id="cd06261">
    <property type="entry name" value="TM_PBP2"/>
    <property type="match status" value="1"/>
</dbReference>
<organism evidence="9 10">
    <name type="scientific">Microbacterium invictum</name>
    <dbReference type="NCBI Taxonomy" id="515415"/>
    <lineage>
        <taxon>Bacteria</taxon>
        <taxon>Bacillati</taxon>
        <taxon>Actinomycetota</taxon>
        <taxon>Actinomycetes</taxon>
        <taxon>Micrococcales</taxon>
        <taxon>Microbacteriaceae</taxon>
        <taxon>Microbacterium</taxon>
    </lineage>
</organism>
<dbReference type="Pfam" id="PF00528">
    <property type="entry name" value="BPD_transp_1"/>
    <property type="match status" value="1"/>
</dbReference>
<gene>
    <name evidence="9" type="ORF">T9R20_01755</name>
</gene>
<evidence type="ECO:0000256" key="1">
    <source>
        <dbReference type="ARBA" id="ARBA00004651"/>
    </source>
</evidence>
<keyword evidence="2 7" id="KW-0813">Transport</keyword>
<reference evidence="9 10" key="1">
    <citation type="submission" date="2023-06" db="EMBL/GenBank/DDBJ databases">
        <title>Rock-solubilizing bacteria, Microbacterium invictum, promotes re-establishment of vegetation in rocky wasteland by accelerating rock bio-weathering and reshaping soil bacterial community.</title>
        <authorList>
            <person name="Liu C."/>
        </authorList>
    </citation>
    <scope>NUCLEOTIDE SEQUENCE [LARGE SCALE GENOMIC DNA]</scope>
    <source>
        <strain evidence="9 10">X-18</strain>
    </source>
</reference>
<keyword evidence="3" id="KW-1003">Cell membrane</keyword>
<proteinExistence type="inferred from homology"/>
<keyword evidence="6 7" id="KW-0472">Membrane</keyword>
<dbReference type="PANTHER" id="PTHR30193">
    <property type="entry name" value="ABC TRANSPORTER PERMEASE PROTEIN"/>
    <property type="match status" value="1"/>
</dbReference>
<evidence type="ECO:0000256" key="3">
    <source>
        <dbReference type="ARBA" id="ARBA00022475"/>
    </source>
</evidence>
<feature type="transmembrane region" description="Helical" evidence="7">
    <location>
        <begin position="97"/>
        <end position="122"/>
    </location>
</feature>
<dbReference type="RefSeq" id="WP_322410845.1">
    <property type="nucleotide sequence ID" value="NZ_CP139779.1"/>
</dbReference>
<feature type="transmembrane region" description="Helical" evidence="7">
    <location>
        <begin position="54"/>
        <end position="76"/>
    </location>
</feature>
<evidence type="ECO:0000259" key="8">
    <source>
        <dbReference type="PROSITE" id="PS50928"/>
    </source>
</evidence>
<keyword evidence="4 7" id="KW-0812">Transmembrane</keyword>
<name>A0ABZ0VAQ2_9MICO</name>
<dbReference type="Gene3D" id="1.10.3720.10">
    <property type="entry name" value="MetI-like"/>
    <property type="match status" value="1"/>
</dbReference>
<comment type="subcellular location">
    <subcellularLocation>
        <location evidence="1 7">Cell membrane</location>
        <topology evidence="1 7">Multi-pass membrane protein</topology>
    </subcellularLocation>
</comment>
<evidence type="ECO:0000256" key="2">
    <source>
        <dbReference type="ARBA" id="ARBA00022448"/>
    </source>
</evidence>
<sequence length="180" mass="20022">MLPSVVVASIWKFILNPDKGLPSFLSSFGIQGFDKALLGQESTALWTIAFIDNWHYWGFLATLLLVAMQGVPTELYEAARLDGANLWHQLMHVTIPAIRPTLIFMFLMTGIWSFLVFDYVWVLTQGGPAGSSEVLGTLVYKTAFTEFDAGYAAAQGVSMAIFASFLLGLFILMRKRGWEI</sequence>
<keyword evidence="10" id="KW-1185">Reference proteome</keyword>
<evidence type="ECO:0000313" key="9">
    <source>
        <dbReference type="EMBL" id="WQB70708.1"/>
    </source>
</evidence>
<evidence type="ECO:0000256" key="4">
    <source>
        <dbReference type="ARBA" id="ARBA00022692"/>
    </source>
</evidence>
<dbReference type="SUPFAM" id="SSF161098">
    <property type="entry name" value="MetI-like"/>
    <property type="match status" value="1"/>
</dbReference>
<comment type="similarity">
    <text evidence="7">Belongs to the binding-protein-dependent transport system permease family.</text>
</comment>
<dbReference type="InterPro" id="IPR051393">
    <property type="entry name" value="ABC_transporter_permease"/>
</dbReference>
<evidence type="ECO:0000313" key="10">
    <source>
        <dbReference type="Proteomes" id="UP001324533"/>
    </source>
</evidence>
<dbReference type="PANTHER" id="PTHR30193:SF41">
    <property type="entry name" value="DIACETYLCHITOBIOSE UPTAKE SYSTEM PERMEASE PROTEIN NGCF"/>
    <property type="match status" value="1"/>
</dbReference>
<dbReference type="Proteomes" id="UP001324533">
    <property type="component" value="Chromosome"/>
</dbReference>
<keyword evidence="5 7" id="KW-1133">Transmembrane helix</keyword>
<dbReference type="EMBL" id="CP139779">
    <property type="protein sequence ID" value="WQB70708.1"/>
    <property type="molecule type" value="Genomic_DNA"/>
</dbReference>
<protein>
    <submittedName>
        <fullName evidence="9">Sugar ABC transporter permease</fullName>
    </submittedName>
</protein>
<evidence type="ECO:0000256" key="6">
    <source>
        <dbReference type="ARBA" id="ARBA00023136"/>
    </source>
</evidence>
<feature type="domain" description="ABC transmembrane type-1" evidence="8">
    <location>
        <begin position="1"/>
        <end position="172"/>
    </location>
</feature>
<dbReference type="InterPro" id="IPR000515">
    <property type="entry name" value="MetI-like"/>
</dbReference>
<dbReference type="PROSITE" id="PS50928">
    <property type="entry name" value="ABC_TM1"/>
    <property type="match status" value="1"/>
</dbReference>
<feature type="transmembrane region" description="Helical" evidence="7">
    <location>
        <begin position="149"/>
        <end position="172"/>
    </location>
</feature>
<evidence type="ECO:0000256" key="7">
    <source>
        <dbReference type="RuleBase" id="RU363032"/>
    </source>
</evidence>
<dbReference type="InterPro" id="IPR035906">
    <property type="entry name" value="MetI-like_sf"/>
</dbReference>
<evidence type="ECO:0000256" key="5">
    <source>
        <dbReference type="ARBA" id="ARBA00022989"/>
    </source>
</evidence>
<accession>A0ABZ0VAQ2</accession>